<dbReference type="EMBL" id="CZAW01000081">
    <property type="protein sequence ID" value="CUQ13733.1"/>
    <property type="molecule type" value="Genomic_DNA"/>
</dbReference>
<dbReference type="OrthoDB" id="2087567at2"/>
<accession>A0A174TUE6</accession>
<dbReference type="Proteomes" id="UP000095712">
    <property type="component" value="Unassembled WGS sequence"/>
</dbReference>
<organism evidence="2 3">
    <name type="scientific">Blautia wexlerae</name>
    <dbReference type="NCBI Taxonomy" id="418240"/>
    <lineage>
        <taxon>Bacteria</taxon>
        <taxon>Bacillati</taxon>
        <taxon>Bacillota</taxon>
        <taxon>Clostridia</taxon>
        <taxon>Lachnospirales</taxon>
        <taxon>Lachnospiraceae</taxon>
        <taxon>Blautia</taxon>
    </lineage>
</organism>
<dbReference type="Gene3D" id="1.20.120.330">
    <property type="entry name" value="Nucleotidyltransferases domain 2"/>
    <property type="match status" value="1"/>
</dbReference>
<evidence type="ECO:0000313" key="3">
    <source>
        <dbReference type="Proteomes" id="UP000095712"/>
    </source>
</evidence>
<dbReference type="RefSeq" id="WP_055153880.1">
    <property type="nucleotide sequence ID" value="NZ_CZAW01000081.1"/>
</dbReference>
<proteinExistence type="predicted"/>
<dbReference type="Pfam" id="PF05168">
    <property type="entry name" value="HEPN"/>
    <property type="match status" value="1"/>
</dbReference>
<evidence type="ECO:0000259" key="1">
    <source>
        <dbReference type="Pfam" id="PF05168"/>
    </source>
</evidence>
<sequence>MREWEKWEKAANTSNIFSYASNILLDYVKQGIENNIEENKSLIIPQAVLHIFSCEIGLKALLLKEDISYGKTHKLNDLFELLPEQMKENIRNLTKEKFKIEFHMDCNFDDQLSQISNMFIELRYHFEAEALKEIIVGFIVAFNSSILHFTGSYK</sequence>
<dbReference type="InterPro" id="IPR007842">
    <property type="entry name" value="HEPN_dom"/>
</dbReference>
<protein>
    <submittedName>
        <fullName evidence="2">HEPN domain</fullName>
    </submittedName>
</protein>
<gene>
    <name evidence="2" type="ORF">ERS852523_04108</name>
</gene>
<evidence type="ECO:0000313" key="2">
    <source>
        <dbReference type="EMBL" id="CUQ13733.1"/>
    </source>
</evidence>
<name>A0A174TUE6_9FIRM</name>
<dbReference type="AlphaFoldDB" id="A0A174TUE6"/>
<feature type="domain" description="HEPN" evidence="1">
    <location>
        <begin position="55"/>
        <end position="128"/>
    </location>
</feature>
<reference evidence="2 3" key="1">
    <citation type="submission" date="2015-09" db="EMBL/GenBank/DDBJ databases">
        <authorList>
            <consortium name="Pathogen Informatics"/>
        </authorList>
    </citation>
    <scope>NUCLEOTIDE SEQUENCE [LARGE SCALE GENOMIC DNA]</scope>
    <source>
        <strain evidence="2 3">2789STDY5834911</strain>
    </source>
</reference>